<evidence type="ECO:0000313" key="1">
    <source>
        <dbReference type="EMBL" id="CAI9149213.1"/>
    </source>
</evidence>
<organism evidence="1 2">
    <name type="scientific">Rangifer tarandus platyrhynchus</name>
    <name type="common">Svalbard reindeer</name>
    <dbReference type="NCBI Taxonomy" id="3082113"/>
    <lineage>
        <taxon>Eukaryota</taxon>
        <taxon>Metazoa</taxon>
        <taxon>Chordata</taxon>
        <taxon>Craniata</taxon>
        <taxon>Vertebrata</taxon>
        <taxon>Euteleostomi</taxon>
        <taxon>Mammalia</taxon>
        <taxon>Eutheria</taxon>
        <taxon>Laurasiatheria</taxon>
        <taxon>Artiodactyla</taxon>
        <taxon>Ruminantia</taxon>
        <taxon>Pecora</taxon>
        <taxon>Cervidae</taxon>
        <taxon>Odocoileinae</taxon>
        <taxon>Rangifer</taxon>
    </lineage>
</organism>
<keyword evidence="2" id="KW-1185">Reference proteome</keyword>
<reference evidence="1" key="1">
    <citation type="submission" date="2023-04" db="EMBL/GenBank/DDBJ databases">
        <authorList>
            <consortium name="ELIXIR-Norway"/>
        </authorList>
    </citation>
    <scope>NUCLEOTIDE SEQUENCE [LARGE SCALE GENOMIC DNA]</scope>
</reference>
<evidence type="ECO:0008006" key="3">
    <source>
        <dbReference type="Google" id="ProtNLM"/>
    </source>
</evidence>
<dbReference type="Proteomes" id="UP001176941">
    <property type="component" value="Unassembled WGS sequence"/>
</dbReference>
<dbReference type="EMBL" id="CATKSN020000182">
    <property type="protein sequence ID" value="CAI9149213.1"/>
    <property type="molecule type" value="Genomic_DNA"/>
</dbReference>
<name>A0ABN8XIJ7_RANTA</name>
<comment type="caution">
    <text evidence="1">The sequence shown here is derived from an EMBL/GenBank/DDBJ whole genome shotgun (WGS) entry which is preliminary data.</text>
</comment>
<protein>
    <recommendedName>
        <fullName evidence="3">Secreted protein</fullName>
    </recommendedName>
</protein>
<gene>
    <name evidence="1" type="ORF">MRATA1EN1_LOCUS30831</name>
</gene>
<proteinExistence type="predicted"/>
<accession>A0ABN8XIJ7</accession>
<evidence type="ECO:0000313" key="2">
    <source>
        <dbReference type="Proteomes" id="UP001176941"/>
    </source>
</evidence>
<sequence length="79" mass="8584">MLTSLRVPTHRRLCSVLALAAQGYKADAQNRTQGPLGIAELSPGATLQKQKRAKKTQCILSTSRISRASECRVFVKLCG</sequence>